<evidence type="ECO:0000313" key="2">
    <source>
        <dbReference type="Proteomes" id="UP000077628"/>
    </source>
</evidence>
<comment type="caution">
    <text evidence="1">The sequence shown here is derived from an EMBL/GenBank/DDBJ whole genome shotgun (WGS) entry which is preliminary data.</text>
</comment>
<proteinExistence type="predicted"/>
<name>A0A177NZB7_9GAMM</name>
<dbReference type="STRING" id="702114.A1355_22115"/>
<accession>A0A177NZB7</accession>
<organism evidence="1 2">
    <name type="scientific">Methylomonas koyamae</name>
    <dbReference type="NCBI Taxonomy" id="702114"/>
    <lineage>
        <taxon>Bacteria</taxon>
        <taxon>Pseudomonadati</taxon>
        <taxon>Pseudomonadota</taxon>
        <taxon>Gammaproteobacteria</taxon>
        <taxon>Methylococcales</taxon>
        <taxon>Methylococcaceae</taxon>
        <taxon>Methylomonas</taxon>
    </lineage>
</organism>
<sequence length="311" mass="33196">MVTLSVTNYATTGNPSTGLNPAMSLYSGLLYASSHDEVGSDPSNSGDFDHFDNFVTRVSRSDAAPNDPTIRSQYYDAAGNSLANPDWQRSFSQIVAEGGQDPAYQAVGGGDRYNAANLAVLAAQFPDMTPEQWYALNYTPHNGFRDVLNYTSSGGLADAGDANHPFEGQFDAFGNWSMGDSHDPALNNVNFAGAHVATLHYIASVSNGDCNGPNCADTYLSVPGYGEVLTGGHINSGLSDPSSETMTVYLAEGWYTLWSGGNRNEGYYPQSEYQTVTLDVHHLTAVPLPGGGALFATALPLLVRLKRKPRS</sequence>
<gene>
    <name evidence="1" type="ORF">A1355_22115</name>
</gene>
<protein>
    <submittedName>
        <fullName evidence="1">Uncharacterized protein</fullName>
    </submittedName>
</protein>
<keyword evidence="2" id="KW-1185">Reference proteome</keyword>
<reference evidence="2" key="1">
    <citation type="submission" date="2016-03" db="EMBL/GenBank/DDBJ databases">
        <authorList>
            <person name="Heylen K."/>
            <person name="De Vos P."/>
            <person name="Vekeman B."/>
        </authorList>
    </citation>
    <scope>NUCLEOTIDE SEQUENCE [LARGE SCALE GENOMIC DNA]</scope>
    <source>
        <strain evidence="2">R-45383</strain>
    </source>
</reference>
<dbReference type="AlphaFoldDB" id="A0A177NZB7"/>
<evidence type="ECO:0000313" key="1">
    <source>
        <dbReference type="EMBL" id="OAI22984.1"/>
    </source>
</evidence>
<dbReference type="Proteomes" id="UP000077628">
    <property type="component" value="Unassembled WGS sequence"/>
</dbReference>
<dbReference type="EMBL" id="LUUK01000068">
    <property type="protein sequence ID" value="OAI22984.1"/>
    <property type="molecule type" value="Genomic_DNA"/>
</dbReference>